<sequence>MVLFPSRRRHFYGCGACDTDELFRRDSPARTSNDEITLYKAVGTALADLAAATMVYEAALIAG</sequence>
<dbReference type="InterPro" id="IPR003462">
    <property type="entry name" value="ODC_Mu_crystall"/>
</dbReference>
<dbReference type="Gene3D" id="3.40.50.720">
    <property type="entry name" value="NAD(P)-binding Rossmann-like Domain"/>
    <property type="match status" value="1"/>
</dbReference>
<evidence type="ECO:0000256" key="2">
    <source>
        <dbReference type="ARBA" id="ARBA00023027"/>
    </source>
</evidence>
<protein>
    <submittedName>
        <fullName evidence="3">Ornithine cyclodeaminase</fullName>
    </submittedName>
</protein>
<keyword evidence="2" id="KW-0520">NAD</keyword>
<dbReference type="Gene3D" id="3.30.1780.10">
    <property type="entry name" value="ornithine cyclodeaminase, domain 1"/>
    <property type="match status" value="1"/>
</dbReference>
<evidence type="ECO:0000313" key="3">
    <source>
        <dbReference type="EMBL" id="AOO93748.1"/>
    </source>
</evidence>
<proteinExistence type="inferred from homology"/>
<accession>A0A1B8R4J3</accession>
<dbReference type="InterPro" id="IPR036291">
    <property type="entry name" value="NAD(P)-bd_dom_sf"/>
</dbReference>
<evidence type="ECO:0000256" key="1">
    <source>
        <dbReference type="ARBA" id="ARBA00008903"/>
    </source>
</evidence>
<comment type="similarity">
    <text evidence="1">Belongs to the ornithine cyclodeaminase/mu-crystallin family.</text>
</comment>
<organism evidence="3">
    <name type="scientific">Rhizobium leguminosarum bv. trifolii</name>
    <dbReference type="NCBI Taxonomy" id="386"/>
    <lineage>
        <taxon>Bacteria</taxon>
        <taxon>Pseudomonadati</taxon>
        <taxon>Pseudomonadota</taxon>
        <taxon>Alphaproteobacteria</taxon>
        <taxon>Hyphomicrobiales</taxon>
        <taxon>Rhizobiaceae</taxon>
        <taxon>Rhizobium/Agrobacterium group</taxon>
        <taxon>Rhizobium</taxon>
    </lineage>
</organism>
<dbReference type="InterPro" id="IPR023401">
    <property type="entry name" value="ODC_N"/>
</dbReference>
<dbReference type="Pfam" id="PF02423">
    <property type="entry name" value="OCD_Mu_crystall"/>
    <property type="match status" value="1"/>
</dbReference>
<dbReference type="SUPFAM" id="SSF51735">
    <property type="entry name" value="NAD(P)-binding Rossmann-fold domains"/>
    <property type="match status" value="1"/>
</dbReference>
<dbReference type="AlphaFoldDB" id="A0A1B8R4J3"/>
<dbReference type="EMBL" id="KX491384">
    <property type="protein sequence ID" value="AOO93748.1"/>
    <property type="molecule type" value="Genomic_DNA"/>
</dbReference>
<reference evidence="3" key="1">
    <citation type="journal article" date="2015" name="BMC Genomics">
        <title>Transcriptome profiling of a Rhizobium leguminosarum bv. trifolii rosR mutant reveals the role of the transcriptional regulator RosR in motility, synthesis of cell-surface components, and other cellular processes.</title>
        <authorList>
            <person name="Rachwal K."/>
            <person name="Matczynska E."/>
            <person name="Janczarek M."/>
        </authorList>
    </citation>
    <scope>NUCLEOTIDE SEQUENCE</scope>
    <source>
        <strain evidence="3">Rt24.2</strain>
    </source>
</reference>
<reference evidence="3" key="2">
    <citation type="journal article" date="2016" name="Front. Microbiol.">
        <title>The Regulatory Protein RosR Affects Rhizobium leguminosarum bv. trifolii Protein Profiles, Cell Surface Properties, and Symbiosis with Clover.</title>
        <authorList>
            <person name="Rachwal K."/>
            <person name="Boguszewska A."/>
            <person name="Kopcinska J."/>
            <person name="Karas M."/>
            <person name="Tchorzewski M."/>
            <person name="Janczarek M."/>
        </authorList>
    </citation>
    <scope>NUCLEOTIDE SEQUENCE</scope>
    <source>
        <strain evidence="3">Rt24.2</strain>
    </source>
</reference>
<name>A0A1B8R4J3_RHILT</name>